<accession>A0A6N7RK14</accession>
<dbReference type="RefSeq" id="WP_154332157.1">
    <property type="nucleotide sequence ID" value="NZ_CP063310.1"/>
</dbReference>
<dbReference type="Proteomes" id="UP000438093">
    <property type="component" value="Unassembled WGS sequence"/>
</dbReference>
<reference evidence="4" key="1">
    <citation type="submission" date="2019-08" db="EMBL/GenBank/DDBJ databases">
        <title>Arthrobacter sp. nov., isolated from plateau pika and Tibetan wild ass.</title>
        <authorList>
            <person name="Ge Y."/>
        </authorList>
    </citation>
    <scope>NUCLEOTIDE SEQUENCE [LARGE SCALE GENOMIC DNA]</scope>
    <source>
        <strain evidence="4">HF-4214</strain>
    </source>
</reference>
<proteinExistence type="predicted"/>
<dbReference type="AlphaFoldDB" id="A0A6N7RK14"/>
<reference evidence="2" key="2">
    <citation type="submission" date="2019-08" db="EMBL/GenBank/DDBJ databases">
        <authorList>
            <person name="Ge Y."/>
        </authorList>
    </citation>
    <scope>NUCLEOTIDE SEQUENCE</scope>
    <source>
        <strain evidence="2">HF-4214</strain>
    </source>
</reference>
<evidence type="ECO:0000313" key="5">
    <source>
        <dbReference type="Proteomes" id="UP000478463"/>
    </source>
</evidence>
<keyword evidence="1" id="KW-1133">Transmembrane helix</keyword>
<evidence type="ECO:0000313" key="3">
    <source>
        <dbReference type="EMBL" id="QOS66912.1"/>
    </source>
</evidence>
<keyword evidence="1" id="KW-0812">Transmembrane</keyword>
<dbReference type="KEGG" id="egd:GS424_010150"/>
<protein>
    <submittedName>
        <fullName evidence="2">Uncharacterized protein</fullName>
    </submittedName>
</protein>
<evidence type="ECO:0000313" key="4">
    <source>
        <dbReference type="Proteomes" id="UP000438093"/>
    </source>
</evidence>
<dbReference type="Proteomes" id="UP000478463">
    <property type="component" value="Chromosome"/>
</dbReference>
<feature type="transmembrane region" description="Helical" evidence="1">
    <location>
        <begin position="21"/>
        <end position="42"/>
    </location>
</feature>
<accession>A0A6L7IT56</accession>
<evidence type="ECO:0000313" key="2">
    <source>
        <dbReference type="EMBL" id="MRX81277.1"/>
    </source>
</evidence>
<keyword evidence="1" id="KW-0472">Membrane</keyword>
<name>A0A6N7RK14_9ACTN</name>
<dbReference type="EMBL" id="VTFY01000001">
    <property type="protein sequence ID" value="MRX81277.1"/>
    <property type="molecule type" value="Genomic_DNA"/>
</dbReference>
<reference evidence="3 5" key="3">
    <citation type="submission" date="2020-10" db="EMBL/GenBank/DDBJ databases">
        <title>Eggerthella sp. nov., isolated from human feces.</title>
        <authorList>
            <person name="Yajun G."/>
        </authorList>
    </citation>
    <scope>NUCLEOTIDE SEQUENCE [LARGE SCALE GENOMIC DNA]</scope>
    <source>
        <strain evidence="3 5">HF-1101</strain>
    </source>
</reference>
<dbReference type="EMBL" id="CP063310">
    <property type="protein sequence ID" value="QOS66912.1"/>
    <property type="molecule type" value="Genomic_DNA"/>
</dbReference>
<keyword evidence="4" id="KW-1185">Reference proteome</keyword>
<organism evidence="2 4">
    <name type="scientific">Eggerthella guodeyinii</name>
    <dbReference type="NCBI Taxonomy" id="2690837"/>
    <lineage>
        <taxon>Bacteria</taxon>
        <taxon>Bacillati</taxon>
        <taxon>Actinomycetota</taxon>
        <taxon>Coriobacteriia</taxon>
        <taxon>Eggerthellales</taxon>
        <taxon>Eggerthellaceae</taxon>
        <taxon>Eggerthella</taxon>
    </lineage>
</organism>
<sequence length="57" mass="5952">MARAMRAAAAVRAAVEARPRVLGALAALATAAMVVLLAWFLVFSGLNGPVQFVYSSF</sequence>
<gene>
    <name evidence="2" type="ORF">GJG86_02025</name>
    <name evidence="3" type="ORF">GS424_010150</name>
</gene>
<evidence type="ECO:0000256" key="1">
    <source>
        <dbReference type="SAM" id="Phobius"/>
    </source>
</evidence>